<dbReference type="Pfam" id="PF25917">
    <property type="entry name" value="BSH_RND"/>
    <property type="match status" value="1"/>
</dbReference>
<comment type="similarity">
    <text evidence="1">Belongs to the membrane fusion protein (MFP) (TC 8.A.1) family.</text>
</comment>
<dbReference type="InterPro" id="IPR058792">
    <property type="entry name" value="Beta-barrel_RND_2"/>
</dbReference>
<gene>
    <name evidence="5" type="ORF">ACG04R_19420</name>
</gene>
<dbReference type="RefSeq" id="WP_394414600.1">
    <property type="nucleotide sequence ID" value="NZ_JBIGIC010000010.1"/>
</dbReference>
<dbReference type="SUPFAM" id="SSF111369">
    <property type="entry name" value="HlyD-like secretion proteins"/>
    <property type="match status" value="2"/>
</dbReference>
<evidence type="ECO:0000259" key="3">
    <source>
        <dbReference type="Pfam" id="PF25917"/>
    </source>
</evidence>
<feature type="domain" description="Multidrug resistance protein MdtA-like barrel-sandwich hybrid" evidence="3">
    <location>
        <begin position="56"/>
        <end position="237"/>
    </location>
</feature>
<organism evidence="5 6">
    <name type="scientific">Pelomonas candidula</name>
    <dbReference type="NCBI Taxonomy" id="3299025"/>
    <lineage>
        <taxon>Bacteria</taxon>
        <taxon>Pseudomonadati</taxon>
        <taxon>Pseudomonadota</taxon>
        <taxon>Betaproteobacteria</taxon>
        <taxon>Burkholderiales</taxon>
        <taxon>Sphaerotilaceae</taxon>
        <taxon>Roseateles</taxon>
    </lineage>
</organism>
<accession>A0ABW7HG24</accession>
<dbReference type="Proteomes" id="UP001606134">
    <property type="component" value="Unassembled WGS sequence"/>
</dbReference>
<proteinExistence type="inferred from homology"/>
<dbReference type="InterPro" id="IPR058625">
    <property type="entry name" value="MdtA-like_BSH"/>
</dbReference>
<reference evidence="5 6" key="1">
    <citation type="submission" date="2024-08" db="EMBL/GenBank/DDBJ databases">
        <authorList>
            <person name="Lu H."/>
        </authorList>
    </citation>
    <scope>NUCLEOTIDE SEQUENCE [LARGE SCALE GENOMIC DNA]</scope>
    <source>
        <strain evidence="5 6">BYS78W</strain>
    </source>
</reference>
<sequence>MVAKQWIVTGGVALVLVGAAGWGLWHGTSAAAYTVKRAEFVQTIVASGHVETPHRIDLGAQLTANVTAVPVAEGQRVERGQLLIELDGRELQAAVRAAEAQRAQAEAKLRQLVEVQGPVALLAVRQAQVNLDNARAQYQRQSDLFRQGFIGQAALDDAAKARDLAEAQWSGAVKQAQSEQPRGSDFALAQANLEAARTALDAARVRESYSRITAPAAGVLIARAVEPGEQVAPGRTLMTLSPEGLTQLVVQVDEKNLRHLVLGQPASASAEAYPERRFDARLAYVNPGINAQTGAVTTKLDVPQPPPELRQDMTVSVNIEVARRPQAVLAPSDAVHDPGSPRPWVLRVESKRARRVDIQVGASSGGWTEVTAGLQPGDRLLPASITLRDGARVRLRDAAP</sequence>
<evidence type="ECO:0000256" key="2">
    <source>
        <dbReference type="SAM" id="Coils"/>
    </source>
</evidence>
<evidence type="ECO:0000313" key="6">
    <source>
        <dbReference type="Proteomes" id="UP001606134"/>
    </source>
</evidence>
<dbReference type="PANTHER" id="PTHR30469:SF15">
    <property type="entry name" value="HLYD FAMILY OF SECRETION PROTEINS"/>
    <property type="match status" value="1"/>
</dbReference>
<dbReference type="Gene3D" id="1.10.287.470">
    <property type="entry name" value="Helix hairpin bin"/>
    <property type="match status" value="1"/>
</dbReference>
<dbReference type="Gene3D" id="2.40.420.20">
    <property type="match status" value="1"/>
</dbReference>
<feature type="coiled-coil region" evidence="2">
    <location>
        <begin position="88"/>
        <end position="144"/>
    </location>
</feature>
<dbReference type="EMBL" id="JBIGIC010000010">
    <property type="protein sequence ID" value="MFG6488865.1"/>
    <property type="molecule type" value="Genomic_DNA"/>
</dbReference>
<feature type="domain" description="CusB-like beta-barrel" evidence="4">
    <location>
        <begin position="248"/>
        <end position="320"/>
    </location>
</feature>
<dbReference type="Gene3D" id="2.40.30.170">
    <property type="match status" value="1"/>
</dbReference>
<protein>
    <submittedName>
        <fullName evidence="5">Efflux RND transporter periplasmic adaptor subunit</fullName>
    </submittedName>
</protein>
<keyword evidence="6" id="KW-1185">Reference proteome</keyword>
<comment type="caution">
    <text evidence="5">The sequence shown here is derived from an EMBL/GenBank/DDBJ whole genome shotgun (WGS) entry which is preliminary data.</text>
</comment>
<dbReference type="NCBIfam" id="TIGR01730">
    <property type="entry name" value="RND_mfp"/>
    <property type="match status" value="1"/>
</dbReference>
<evidence type="ECO:0000256" key="1">
    <source>
        <dbReference type="ARBA" id="ARBA00009477"/>
    </source>
</evidence>
<dbReference type="Pfam" id="PF25954">
    <property type="entry name" value="Beta-barrel_RND_2"/>
    <property type="match status" value="1"/>
</dbReference>
<dbReference type="Gene3D" id="2.40.50.100">
    <property type="match status" value="1"/>
</dbReference>
<name>A0ABW7HG24_9BURK</name>
<dbReference type="PANTHER" id="PTHR30469">
    <property type="entry name" value="MULTIDRUG RESISTANCE PROTEIN MDTA"/>
    <property type="match status" value="1"/>
</dbReference>
<evidence type="ECO:0000313" key="5">
    <source>
        <dbReference type="EMBL" id="MFG6488865.1"/>
    </source>
</evidence>
<dbReference type="InterPro" id="IPR006143">
    <property type="entry name" value="RND_pump_MFP"/>
</dbReference>
<evidence type="ECO:0000259" key="4">
    <source>
        <dbReference type="Pfam" id="PF25954"/>
    </source>
</evidence>
<keyword evidence="2" id="KW-0175">Coiled coil</keyword>